<feature type="domain" description="Homeobox" evidence="8">
    <location>
        <begin position="167"/>
        <end position="227"/>
    </location>
</feature>
<dbReference type="GO" id="GO:0003677">
    <property type="term" value="F:DNA binding"/>
    <property type="evidence" value="ECO:0007669"/>
    <property type="project" value="UniProtKB-UniRule"/>
</dbReference>
<keyword evidence="3 5" id="KW-0371">Homeobox</keyword>
<feature type="compositionally biased region" description="Acidic residues" evidence="7">
    <location>
        <begin position="131"/>
        <end position="145"/>
    </location>
</feature>
<gene>
    <name evidence="9" type="ORF">Pcinc_004423</name>
</gene>
<evidence type="ECO:0000256" key="6">
    <source>
        <dbReference type="RuleBase" id="RU000682"/>
    </source>
</evidence>
<dbReference type="PANTHER" id="PTHR24333:SF5">
    <property type="entry name" value="VENT HOMEOBOX"/>
    <property type="match status" value="1"/>
</dbReference>
<evidence type="ECO:0000259" key="8">
    <source>
        <dbReference type="PROSITE" id="PS50071"/>
    </source>
</evidence>
<evidence type="ECO:0000313" key="10">
    <source>
        <dbReference type="Proteomes" id="UP001286313"/>
    </source>
</evidence>
<accession>A0AAE1GFM6</accession>
<dbReference type="InterPro" id="IPR001356">
    <property type="entry name" value="HD"/>
</dbReference>
<name>A0AAE1GFM6_PETCI</name>
<evidence type="ECO:0000256" key="3">
    <source>
        <dbReference type="ARBA" id="ARBA00023155"/>
    </source>
</evidence>
<dbReference type="PROSITE" id="PS50071">
    <property type="entry name" value="HOMEOBOX_2"/>
    <property type="match status" value="1"/>
</dbReference>
<organism evidence="9 10">
    <name type="scientific">Petrolisthes cinctipes</name>
    <name type="common">Flat porcelain crab</name>
    <dbReference type="NCBI Taxonomy" id="88211"/>
    <lineage>
        <taxon>Eukaryota</taxon>
        <taxon>Metazoa</taxon>
        <taxon>Ecdysozoa</taxon>
        <taxon>Arthropoda</taxon>
        <taxon>Crustacea</taxon>
        <taxon>Multicrustacea</taxon>
        <taxon>Malacostraca</taxon>
        <taxon>Eumalacostraca</taxon>
        <taxon>Eucarida</taxon>
        <taxon>Decapoda</taxon>
        <taxon>Pleocyemata</taxon>
        <taxon>Anomura</taxon>
        <taxon>Galatheoidea</taxon>
        <taxon>Porcellanidae</taxon>
        <taxon>Petrolisthes</taxon>
    </lineage>
</organism>
<dbReference type="CDD" id="cd00086">
    <property type="entry name" value="homeodomain"/>
    <property type="match status" value="1"/>
</dbReference>
<keyword evidence="10" id="KW-1185">Reference proteome</keyword>
<feature type="DNA-binding region" description="Homeobox" evidence="5">
    <location>
        <begin position="169"/>
        <end position="228"/>
    </location>
</feature>
<keyword evidence="4 5" id="KW-0539">Nucleus</keyword>
<dbReference type="Proteomes" id="UP001286313">
    <property type="component" value="Unassembled WGS sequence"/>
</dbReference>
<dbReference type="InterPro" id="IPR017970">
    <property type="entry name" value="Homeobox_CS"/>
</dbReference>
<feature type="compositionally biased region" description="Low complexity" evidence="7">
    <location>
        <begin position="110"/>
        <end position="130"/>
    </location>
</feature>
<feature type="compositionally biased region" description="Gly residues" evidence="7">
    <location>
        <begin position="250"/>
        <end position="260"/>
    </location>
</feature>
<dbReference type="PROSITE" id="PS00027">
    <property type="entry name" value="HOMEOBOX_1"/>
    <property type="match status" value="1"/>
</dbReference>
<evidence type="ECO:0000256" key="7">
    <source>
        <dbReference type="SAM" id="MobiDB-lite"/>
    </source>
</evidence>
<dbReference type="Pfam" id="PF00046">
    <property type="entry name" value="Homeodomain"/>
    <property type="match status" value="1"/>
</dbReference>
<feature type="region of interest" description="Disordered" evidence="7">
    <location>
        <begin position="243"/>
        <end position="267"/>
    </location>
</feature>
<dbReference type="PRINTS" id="PR00024">
    <property type="entry name" value="HOMEOBOX"/>
</dbReference>
<comment type="caution">
    <text evidence="9">The sequence shown here is derived from an EMBL/GenBank/DDBJ whole genome shotgun (WGS) entry which is preliminary data.</text>
</comment>
<dbReference type="PANTHER" id="PTHR24333">
    <property type="entry name" value="HOMEO BOX HB9 LIKE A-RELATED"/>
    <property type="match status" value="1"/>
</dbReference>
<dbReference type="Gene3D" id="1.10.10.60">
    <property type="entry name" value="Homeodomain-like"/>
    <property type="match status" value="1"/>
</dbReference>
<dbReference type="InterPro" id="IPR020479">
    <property type="entry name" value="HD_metazoa"/>
</dbReference>
<comment type="subcellular location">
    <subcellularLocation>
        <location evidence="1 5 6">Nucleus</location>
    </subcellularLocation>
</comment>
<dbReference type="GO" id="GO:0005634">
    <property type="term" value="C:nucleus"/>
    <property type="evidence" value="ECO:0007669"/>
    <property type="project" value="UniProtKB-SubCell"/>
</dbReference>
<dbReference type="AlphaFoldDB" id="A0AAE1GFM6"/>
<dbReference type="InterPro" id="IPR009057">
    <property type="entry name" value="Homeodomain-like_sf"/>
</dbReference>
<dbReference type="SUPFAM" id="SSF46689">
    <property type="entry name" value="Homeodomain-like"/>
    <property type="match status" value="1"/>
</dbReference>
<sequence>MHEIVVNEIAEGVYFSFEIEARVASRCLVTGVGAQDGGRCENFDTHDQGRSPPPRSPTHTLTLMPPTPTLACPTPTLASPTLTASLIAASTHMLVRAGVPPPPPPPPHLPTITNNNNITTSPLTSRSPSPTEDEIPDEGIGEEGDNITMHGEGNASTTTTPGSVDKKKPRRRRTAFTHAQLAYLERKFRLQKYLSVADRSDVAEALNLSETQVKTWYQNRRTKWKRQNQMRLEQLRQSVGVGMDKDLLGSNGGSGGGNGGERNSPADPLSVVAPTCCPPYFLPPAMDRSCFITTAGLFTRLPYTPSCPL</sequence>
<evidence type="ECO:0000313" key="9">
    <source>
        <dbReference type="EMBL" id="KAK3891672.1"/>
    </source>
</evidence>
<dbReference type="EMBL" id="JAWQEG010000317">
    <property type="protein sequence ID" value="KAK3891672.1"/>
    <property type="molecule type" value="Genomic_DNA"/>
</dbReference>
<feature type="compositionally biased region" description="Basic and acidic residues" evidence="7">
    <location>
        <begin position="38"/>
        <end position="49"/>
    </location>
</feature>
<evidence type="ECO:0000256" key="1">
    <source>
        <dbReference type="ARBA" id="ARBA00004123"/>
    </source>
</evidence>
<keyword evidence="2 5" id="KW-0238">DNA-binding</keyword>
<feature type="region of interest" description="Disordered" evidence="7">
    <location>
        <begin position="36"/>
        <end position="62"/>
    </location>
</feature>
<evidence type="ECO:0000256" key="4">
    <source>
        <dbReference type="ARBA" id="ARBA00023242"/>
    </source>
</evidence>
<proteinExistence type="predicted"/>
<dbReference type="SMART" id="SM00389">
    <property type="entry name" value="HOX"/>
    <property type="match status" value="1"/>
</dbReference>
<reference evidence="9" key="1">
    <citation type="submission" date="2023-10" db="EMBL/GenBank/DDBJ databases">
        <title>Genome assemblies of two species of porcelain crab, Petrolisthes cinctipes and Petrolisthes manimaculis (Anomura: Porcellanidae).</title>
        <authorList>
            <person name="Angst P."/>
        </authorList>
    </citation>
    <scope>NUCLEOTIDE SEQUENCE</scope>
    <source>
        <strain evidence="9">PB745_01</strain>
        <tissue evidence="9">Gill</tissue>
    </source>
</reference>
<protein>
    <recommendedName>
        <fullName evidence="8">Homeobox domain-containing protein</fullName>
    </recommendedName>
</protein>
<dbReference type="InterPro" id="IPR050848">
    <property type="entry name" value="Homeobox_TF"/>
</dbReference>
<feature type="region of interest" description="Disordered" evidence="7">
    <location>
        <begin position="102"/>
        <end position="173"/>
    </location>
</feature>
<dbReference type="GO" id="GO:0000981">
    <property type="term" value="F:DNA-binding transcription factor activity, RNA polymerase II-specific"/>
    <property type="evidence" value="ECO:0007669"/>
    <property type="project" value="InterPro"/>
</dbReference>
<evidence type="ECO:0000256" key="5">
    <source>
        <dbReference type="PROSITE-ProRule" id="PRU00108"/>
    </source>
</evidence>
<evidence type="ECO:0000256" key="2">
    <source>
        <dbReference type="ARBA" id="ARBA00023125"/>
    </source>
</evidence>